<dbReference type="InterPro" id="IPR018727">
    <property type="entry name" value="DUF2267"/>
</dbReference>
<dbReference type="Pfam" id="PF00571">
    <property type="entry name" value="CBS"/>
    <property type="match status" value="1"/>
</dbReference>
<dbReference type="PROSITE" id="PS51371">
    <property type="entry name" value="CBS"/>
    <property type="match status" value="1"/>
</dbReference>
<dbReference type="SUPFAM" id="SSF54631">
    <property type="entry name" value="CBS-domain pair"/>
    <property type="match status" value="1"/>
</dbReference>
<accession>A0A5B1CRW2</accession>
<feature type="domain" description="CBS" evidence="4">
    <location>
        <begin position="30"/>
        <end position="88"/>
    </location>
</feature>
<proteinExistence type="predicted"/>
<dbReference type="Proteomes" id="UP000322699">
    <property type="component" value="Unassembled WGS sequence"/>
</dbReference>
<evidence type="ECO:0000256" key="1">
    <source>
        <dbReference type="ARBA" id="ARBA00023122"/>
    </source>
</evidence>
<keyword evidence="1 2" id="KW-0129">CBS domain</keyword>
<evidence type="ECO:0000256" key="2">
    <source>
        <dbReference type="PROSITE-ProRule" id="PRU00703"/>
    </source>
</evidence>
<dbReference type="Gene3D" id="1.10.490.110">
    <property type="entry name" value="Uncharacterized conserved protein DUF2267"/>
    <property type="match status" value="1"/>
</dbReference>
<dbReference type="InterPro" id="IPR038282">
    <property type="entry name" value="DUF2267_sf"/>
</dbReference>
<dbReference type="PANTHER" id="PTHR43080:SF2">
    <property type="entry name" value="CBS DOMAIN-CONTAINING PROTEIN"/>
    <property type="match status" value="1"/>
</dbReference>
<feature type="compositionally biased region" description="Basic and acidic residues" evidence="3">
    <location>
        <begin position="101"/>
        <end position="115"/>
    </location>
</feature>
<organism evidence="5 6">
    <name type="scientific">Rubripirellula obstinata</name>
    <dbReference type="NCBI Taxonomy" id="406547"/>
    <lineage>
        <taxon>Bacteria</taxon>
        <taxon>Pseudomonadati</taxon>
        <taxon>Planctomycetota</taxon>
        <taxon>Planctomycetia</taxon>
        <taxon>Pirellulales</taxon>
        <taxon>Pirellulaceae</taxon>
        <taxon>Rubripirellula</taxon>
    </lineage>
</organism>
<name>A0A5B1CRW2_9BACT</name>
<dbReference type="Gene3D" id="3.10.580.10">
    <property type="entry name" value="CBS-domain"/>
    <property type="match status" value="1"/>
</dbReference>
<sequence>MATLSTAVDLAVRVVGRGLDPKLTLIEDVMTKLVATLSPADTHQDAIRMMQQRNIRRIPLVEDDRIVGIVTLDDLLLDEAGPLEQLAEVIETQIGDGGPAEGRRSPLTRRSEARAKSTYGRFRNQLREAAELETSQQADQALQIVLGSIVRRLPPGESENFISQLPWLLHRPLGELSTGPDKTITDHAIELELMDELGVNESHAWRIMESVAAIIEQTVSPGQMDDLQGQLPKGLRELFTA</sequence>
<dbReference type="SMART" id="SM00116">
    <property type="entry name" value="CBS"/>
    <property type="match status" value="1"/>
</dbReference>
<dbReference type="InterPro" id="IPR000644">
    <property type="entry name" value="CBS_dom"/>
</dbReference>
<comment type="caution">
    <text evidence="5">The sequence shown here is derived from an EMBL/GenBank/DDBJ whole genome shotgun (WGS) entry which is preliminary data.</text>
</comment>
<dbReference type="OrthoDB" id="9789996at2"/>
<keyword evidence="6" id="KW-1185">Reference proteome</keyword>
<feature type="region of interest" description="Disordered" evidence="3">
    <location>
        <begin position="95"/>
        <end position="115"/>
    </location>
</feature>
<dbReference type="AlphaFoldDB" id="A0A5B1CRW2"/>
<dbReference type="InterPro" id="IPR051257">
    <property type="entry name" value="Diverse_CBS-Domain"/>
</dbReference>
<reference evidence="5 6" key="1">
    <citation type="submission" date="2019-08" db="EMBL/GenBank/DDBJ databases">
        <title>Deep-cultivation of Planctomycetes and their phenomic and genomic characterization uncovers novel biology.</title>
        <authorList>
            <person name="Wiegand S."/>
            <person name="Jogler M."/>
            <person name="Boedeker C."/>
            <person name="Pinto D."/>
            <person name="Vollmers J."/>
            <person name="Rivas-Marin E."/>
            <person name="Kohn T."/>
            <person name="Peeters S.H."/>
            <person name="Heuer A."/>
            <person name="Rast P."/>
            <person name="Oberbeckmann S."/>
            <person name="Bunk B."/>
            <person name="Jeske O."/>
            <person name="Meyerdierks A."/>
            <person name="Storesund J.E."/>
            <person name="Kallscheuer N."/>
            <person name="Luecker S."/>
            <person name="Lage O.M."/>
            <person name="Pohl T."/>
            <person name="Merkel B.J."/>
            <person name="Hornburger P."/>
            <person name="Mueller R.-W."/>
            <person name="Bruemmer F."/>
            <person name="Labrenz M."/>
            <person name="Spormann A.M."/>
            <person name="Op Den Camp H."/>
            <person name="Overmann J."/>
            <person name="Amann R."/>
            <person name="Jetten M.S.M."/>
            <person name="Mascher T."/>
            <person name="Medema M.H."/>
            <person name="Devos D.P."/>
            <person name="Kaster A.-K."/>
            <person name="Ovreas L."/>
            <person name="Rohde M."/>
            <person name="Galperin M.Y."/>
            <person name="Jogler C."/>
        </authorList>
    </citation>
    <scope>NUCLEOTIDE SEQUENCE [LARGE SCALE GENOMIC DNA]</scope>
    <source>
        <strain evidence="5 6">LF1</strain>
    </source>
</reference>
<protein>
    <submittedName>
        <fullName evidence="5">CBS domain protein</fullName>
    </submittedName>
</protein>
<dbReference type="PANTHER" id="PTHR43080">
    <property type="entry name" value="CBS DOMAIN-CONTAINING PROTEIN CBSX3, MITOCHONDRIAL"/>
    <property type="match status" value="1"/>
</dbReference>
<dbReference type="InterPro" id="IPR046342">
    <property type="entry name" value="CBS_dom_sf"/>
</dbReference>
<dbReference type="EMBL" id="VRLW01000001">
    <property type="protein sequence ID" value="KAA1261994.1"/>
    <property type="molecule type" value="Genomic_DNA"/>
</dbReference>
<evidence type="ECO:0000259" key="4">
    <source>
        <dbReference type="PROSITE" id="PS51371"/>
    </source>
</evidence>
<evidence type="ECO:0000313" key="5">
    <source>
        <dbReference type="EMBL" id="KAA1261994.1"/>
    </source>
</evidence>
<dbReference type="Pfam" id="PF10025">
    <property type="entry name" value="DUF2267"/>
    <property type="match status" value="1"/>
</dbReference>
<evidence type="ECO:0000313" key="6">
    <source>
        <dbReference type="Proteomes" id="UP000322699"/>
    </source>
</evidence>
<dbReference type="RefSeq" id="WP_068261075.1">
    <property type="nucleotide sequence ID" value="NZ_LWSK01000022.1"/>
</dbReference>
<evidence type="ECO:0000256" key="3">
    <source>
        <dbReference type="SAM" id="MobiDB-lite"/>
    </source>
</evidence>
<gene>
    <name evidence="5" type="ORF">LF1_45550</name>
</gene>